<dbReference type="InterPro" id="IPR049278">
    <property type="entry name" value="MS_channel_C"/>
</dbReference>
<feature type="transmembrane region" description="Helical" evidence="1">
    <location>
        <begin position="412"/>
        <end position="435"/>
    </location>
</feature>
<dbReference type="InterPro" id="IPR052702">
    <property type="entry name" value="MscS-like_channel"/>
</dbReference>
<feature type="domain" description="Mechanosensitive ion channel MscS" evidence="2">
    <location>
        <begin position="629"/>
        <end position="694"/>
    </location>
</feature>
<name>A0A9E2SBW7_9BACT</name>
<accession>A0A9E2SBW7</accession>
<keyword evidence="5" id="KW-1185">Reference proteome</keyword>
<sequence length="808" mass="90732">MAKAQQKDSLSANDTVKRKSHFVKMLQDVAEREEGLSIAKFKDAQVASRRRKTLDETVRLIRAAKILLKKGVDTVALARELDLAGKDLKIVRDGVFTNNEAGQTQRNLTESSAILSELIVSLQGRKRIVDKYEAALFKLRSEIDSLATDTTLYQFPSDSAVLMKYMQQLVVVAKEVSPVDSAIDKSLESTQKLQNGINYSIYQIRSTQEDVENFMLQLHGRSLSRELPGILTPFNTTQSFEQVMSLSKRKGLLALNFYVKDNVAKIIILVILIILSAVFIYSLRRIVYSRDESPIDLGGKLSLRFPVVSAIFIMVNLGQFMFIGTPFIFSALLWLISLVCLSIIFYKFISTFWMVFWLSFAAMFMLASIDNLILQASMQERWVMLLLSILGALYGSFVVMSSHRKELRERGIRYFIVFMIAFETISFFLNLFGRFNLSKTFFTGGFMGLVIAISFLWTVRLLNEVLGYASSVYKEPGKGSFYINFNKVGNKVPAILYVLLVTGWIILVGRNFYSFKAFADPFNDFLNTERTLGSYNFSIKGLFVFILILVCSLFISRIISFFASEPEYMNAADKKSRRADFSSWILLMRIFVICLGLYLAFAAAGIPLDRLTIILGALGVGIGLGLQGLVHNLVSGLIIAFEKPVNVGDIIEIDNKLGTMKSIGFRSSVIIMPDGSNIVVPNGDLLSMRLVNWTMGKNLRRLNIAVGVAYGTDIEKVKKILLDIVENDNQVLKNPAPVVIVKDFGDSSIQFELLVWAPHIRYSLTLKSEIISKIDQAFKEAGVVIPFPQQDVYIHNLPGKKSDDTDAK</sequence>
<dbReference type="PANTHER" id="PTHR30347:SF1">
    <property type="entry name" value="MECHANOSENSITIVE CHANNEL MSCK"/>
    <property type="match status" value="1"/>
</dbReference>
<comment type="caution">
    <text evidence="4">The sequence shown here is derived from an EMBL/GenBank/DDBJ whole genome shotgun (WGS) entry which is preliminary data.</text>
</comment>
<evidence type="ECO:0000259" key="3">
    <source>
        <dbReference type="Pfam" id="PF21082"/>
    </source>
</evidence>
<feature type="transmembrane region" description="Helical" evidence="1">
    <location>
        <begin position="494"/>
        <end position="513"/>
    </location>
</feature>
<feature type="transmembrane region" description="Helical" evidence="1">
    <location>
        <begin position="382"/>
        <end position="400"/>
    </location>
</feature>
<dbReference type="Pfam" id="PF21082">
    <property type="entry name" value="MS_channel_3rd"/>
    <property type="match status" value="1"/>
</dbReference>
<dbReference type="GO" id="GO:0055085">
    <property type="term" value="P:transmembrane transport"/>
    <property type="evidence" value="ECO:0007669"/>
    <property type="project" value="InterPro"/>
</dbReference>
<proteinExistence type="predicted"/>
<keyword evidence="1" id="KW-1133">Transmembrane helix</keyword>
<keyword evidence="1" id="KW-0812">Transmembrane</keyword>
<feature type="domain" description="Mechanosensitive ion channel MscS C-terminal" evidence="3">
    <location>
        <begin position="703"/>
        <end position="785"/>
    </location>
</feature>
<dbReference type="EMBL" id="JAHSPG010000016">
    <property type="protein sequence ID" value="MBV4359726.1"/>
    <property type="molecule type" value="Genomic_DNA"/>
</dbReference>
<dbReference type="RefSeq" id="WP_217793990.1">
    <property type="nucleotide sequence ID" value="NZ_JAHSPG010000016.1"/>
</dbReference>
<evidence type="ECO:0000313" key="4">
    <source>
        <dbReference type="EMBL" id="MBV4359726.1"/>
    </source>
</evidence>
<feature type="transmembrane region" description="Helical" evidence="1">
    <location>
        <begin position="612"/>
        <end position="634"/>
    </location>
</feature>
<dbReference type="InterPro" id="IPR006685">
    <property type="entry name" value="MscS_channel_2nd"/>
</dbReference>
<dbReference type="PANTHER" id="PTHR30347">
    <property type="entry name" value="POTASSIUM CHANNEL RELATED"/>
    <property type="match status" value="1"/>
</dbReference>
<feature type="transmembrane region" description="Helical" evidence="1">
    <location>
        <begin position="542"/>
        <end position="563"/>
    </location>
</feature>
<feature type="transmembrane region" description="Helical" evidence="1">
    <location>
        <begin position="263"/>
        <end position="283"/>
    </location>
</feature>
<dbReference type="Proteomes" id="UP000812270">
    <property type="component" value="Unassembled WGS sequence"/>
</dbReference>
<dbReference type="Pfam" id="PF00924">
    <property type="entry name" value="MS_channel_2nd"/>
    <property type="match status" value="1"/>
</dbReference>
<organism evidence="4 5">
    <name type="scientific">Pinibacter aurantiacus</name>
    <dbReference type="NCBI Taxonomy" id="2851599"/>
    <lineage>
        <taxon>Bacteria</taxon>
        <taxon>Pseudomonadati</taxon>
        <taxon>Bacteroidota</taxon>
        <taxon>Chitinophagia</taxon>
        <taxon>Chitinophagales</taxon>
        <taxon>Chitinophagaceae</taxon>
        <taxon>Pinibacter</taxon>
    </lineage>
</organism>
<feature type="transmembrane region" description="Helical" evidence="1">
    <location>
        <begin position="303"/>
        <end position="322"/>
    </location>
</feature>
<feature type="transmembrane region" description="Helical" evidence="1">
    <location>
        <begin position="584"/>
        <end position="606"/>
    </location>
</feature>
<dbReference type="AlphaFoldDB" id="A0A9E2SBW7"/>
<feature type="transmembrane region" description="Helical" evidence="1">
    <location>
        <begin position="355"/>
        <end position="376"/>
    </location>
</feature>
<protein>
    <submittedName>
        <fullName evidence="4">Mechanosensitive ion channel</fullName>
    </submittedName>
</protein>
<evidence type="ECO:0000256" key="1">
    <source>
        <dbReference type="SAM" id="Phobius"/>
    </source>
</evidence>
<gene>
    <name evidence="4" type="ORF">KTO63_21330</name>
</gene>
<reference evidence="4" key="1">
    <citation type="submission" date="2021-06" db="EMBL/GenBank/DDBJ databases">
        <authorList>
            <person name="Huq M.A."/>
        </authorList>
    </citation>
    <scope>NUCLEOTIDE SEQUENCE</scope>
    <source>
        <strain evidence="4">MAH-26</strain>
    </source>
</reference>
<feature type="transmembrane region" description="Helical" evidence="1">
    <location>
        <begin position="441"/>
        <end position="462"/>
    </location>
</feature>
<keyword evidence="1" id="KW-0472">Membrane</keyword>
<feature type="transmembrane region" description="Helical" evidence="1">
    <location>
        <begin position="328"/>
        <end position="348"/>
    </location>
</feature>
<evidence type="ECO:0000313" key="5">
    <source>
        <dbReference type="Proteomes" id="UP000812270"/>
    </source>
</evidence>
<dbReference type="GO" id="GO:0016020">
    <property type="term" value="C:membrane"/>
    <property type="evidence" value="ECO:0007669"/>
    <property type="project" value="InterPro"/>
</dbReference>
<evidence type="ECO:0000259" key="2">
    <source>
        <dbReference type="Pfam" id="PF00924"/>
    </source>
</evidence>